<gene>
    <name evidence="3" type="ORF">MHUMG1_08780</name>
</gene>
<dbReference type="PANTHER" id="PTHR20963">
    <property type="entry name" value="MULTIPLE INOSITOL POLYPHOSPHATE PHOSPHATASE-RELATED"/>
    <property type="match status" value="1"/>
</dbReference>
<keyword evidence="2" id="KW-0732">Signal</keyword>
<evidence type="ECO:0000256" key="2">
    <source>
        <dbReference type="SAM" id="SignalP"/>
    </source>
</evidence>
<feature type="signal peptide" evidence="2">
    <location>
        <begin position="1"/>
        <end position="21"/>
    </location>
</feature>
<evidence type="ECO:0000256" key="1">
    <source>
        <dbReference type="ARBA" id="ARBA00022801"/>
    </source>
</evidence>
<dbReference type="InterPro" id="IPR029033">
    <property type="entry name" value="His_PPase_superfam"/>
</dbReference>
<evidence type="ECO:0008006" key="5">
    <source>
        <dbReference type="Google" id="ProtNLM"/>
    </source>
</evidence>
<feature type="chain" id="PRO_5040265343" description="Histidine phosphatase superfamily, clade-2" evidence="2">
    <location>
        <begin position="22"/>
        <end position="542"/>
    </location>
</feature>
<dbReference type="GO" id="GO:0003993">
    <property type="term" value="F:acid phosphatase activity"/>
    <property type="evidence" value="ECO:0007669"/>
    <property type="project" value="TreeGrafter"/>
</dbReference>
<keyword evidence="4" id="KW-1185">Reference proteome</keyword>
<dbReference type="Proteomes" id="UP000764110">
    <property type="component" value="Unassembled WGS sequence"/>
</dbReference>
<dbReference type="PANTHER" id="PTHR20963:SF43">
    <property type="entry name" value="PUTATIVE (AFU_ORTHOLOGUE AFUA_7G01240)-RELATED"/>
    <property type="match status" value="1"/>
</dbReference>
<dbReference type="EMBL" id="JACEFI010000020">
    <property type="protein sequence ID" value="KAH0593642.1"/>
    <property type="molecule type" value="Genomic_DNA"/>
</dbReference>
<protein>
    <recommendedName>
        <fullName evidence="5">Histidine phosphatase superfamily, clade-2</fullName>
    </recommendedName>
</protein>
<dbReference type="CDD" id="cd07061">
    <property type="entry name" value="HP_HAP_like"/>
    <property type="match status" value="1"/>
</dbReference>
<reference evidence="3 4" key="1">
    <citation type="submission" date="2020-07" db="EMBL/GenBank/DDBJ databases">
        <title>Metarhizium humberi genome.</title>
        <authorList>
            <person name="Lysoe E."/>
        </authorList>
    </citation>
    <scope>NUCLEOTIDE SEQUENCE [LARGE SCALE GENOMIC DNA]</scope>
    <source>
        <strain evidence="3 4">ESALQ1638</strain>
    </source>
</reference>
<dbReference type="AlphaFoldDB" id="A0A9P8S4D6"/>
<dbReference type="Gene3D" id="3.40.50.1240">
    <property type="entry name" value="Phosphoglycerate mutase-like"/>
    <property type="match status" value="1"/>
</dbReference>
<dbReference type="SUPFAM" id="SSF53254">
    <property type="entry name" value="Phosphoglycerate mutase-like"/>
    <property type="match status" value="1"/>
</dbReference>
<organism evidence="3 4">
    <name type="scientific">Metarhizium humberi</name>
    <dbReference type="NCBI Taxonomy" id="2596975"/>
    <lineage>
        <taxon>Eukaryota</taxon>
        <taxon>Fungi</taxon>
        <taxon>Dikarya</taxon>
        <taxon>Ascomycota</taxon>
        <taxon>Pezizomycotina</taxon>
        <taxon>Sordariomycetes</taxon>
        <taxon>Hypocreomycetidae</taxon>
        <taxon>Hypocreales</taxon>
        <taxon>Clavicipitaceae</taxon>
        <taxon>Metarhizium</taxon>
    </lineage>
</organism>
<sequence length="542" mass="59489">MHSLYIQFVVLGLHMSHSVAAVVTDIPSIYTSWGELSVYADNAEDAFGVQYVGLPDGCQVESVSTLQRHAERFPDSVDGAVTGGFAQKVANYSKANGGKEAFTGPLTFLNSHVYILNDTGLLTGRGASTEFSAGVSFWNRYGRTLYNASVAQLQYSPTFASNGSARPKVTLRTTGQSRIENSLVNWSLGFFGPSFNSTPDPALTEWESPFRVVVIPEGGTENNTLASYDSCFNDNSDANANIASRLQDAYKSVYLRSALRRLQAHAPRGFTFDYQDLYAMQMTCAYEYSFIGMSDFCSLFTMEDWHGFENVLDLQYYYLYSYGNPTGRAQGIGYLQELMARIRHQFIASSNSSVNATLDDNPTTFPLGQQIYADFSHDDIIISVLTAMSLDYLKDAPTTSKFPPSADNHFTLSRLTPFGANLITEVIGCGASDPEPVESRRVAYAPGQYGYEASNSSYKFVRMRLNNGILPLNTIRGGQCGNATSGRLDGLCALDSFLESQESAFELSNYAFACFGNYTLANSTTGVDYDGTIVQGRDYTRV</sequence>
<comment type="caution">
    <text evidence="3">The sequence shown here is derived from an EMBL/GenBank/DDBJ whole genome shotgun (WGS) entry which is preliminary data.</text>
</comment>
<accession>A0A9P8S4D6</accession>
<keyword evidence="1" id="KW-0378">Hydrolase</keyword>
<evidence type="ECO:0000313" key="3">
    <source>
        <dbReference type="EMBL" id="KAH0593642.1"/>
    </source>
</evidence>
<proteinExistence type="predicted"/>
<dbReference type="InterPro" id="IPR000560">
    <property type="entry name" value="His_Pase_clade-2"/>
</dbReference>
<name>A0A9P8S4D6_9HYPO</name>
<dbReference type="Pfam" id="PF00328">
    <property type="entry name" value="His_Phos_2"/>
    <property type="match status" value="1"/>
</dbReference>
<evidence type="ECO:0000313" key="4">
    <source>
        <dbReference type="Proteomes" id="UP000764110"/>
    </source>
</evidence>